<protein>
    <submittedName>
        <fullName evidence="7">MetQ/NlpA family ABC transporter substrate-binding protein</fullName>
    </submittedName>
</protein>
<evidence type="ECO:0000256" key="2">
    <source>
        <dbReference type="ARBA" id="ARBA00008973"/>
    </source>
</evidence>
<dbReference type="Pfam" id="PF03180">
    <property type="entry name" value="Lipoprotein_9"/>
    <property type="match status" value="1"/>
</dbReference>
<comment type="caution">
    <text evidence="7">The sequence shown here is derived from an EMBL/GenBank/DDBJ whole genome shotgun (WGS) entry which is preliminary data.</text>
</comment>
<comment type="similarity">
    <text evidence="2">Belongs to the NlpA lipoprotein family.</text>
</comment>
<dbReference type="EMBL" id="JBHTOH010000015">
    <property type="protein sequence ID" value="MFD1410415.1"/>
    <property type="molecule type" value="Genomic_DNA"/>
</dbReference>
<evidence type="ECO:0000313" key="7">
    <source>
        <dbReference type="EMBL" id="MFD1410415.1"/>
    </source>
</evidence>
<dbReference type="Proteomes" id="UP001597191">
    <property type="component" value="Unassembled WGS sequence"/>
</dbReference>
<gene>
    <name evidence="7" type="ORF">ACFQ4R_02090</name>
</gene>
<keyword evidence="6" id="KW-0449">Lipoprotein</keyword>
<accession>A0ABW4BJL2</accession>
<evidence type="ECO:0000313" key="8">
    <source>
        <dbReference type="Proteomes" id="UP001597191"/>
    </source>
</evidence>
<dbReference type="PANTHER" id="PTHR30429">
    <property type="entry name" value="D-METHIONINE-BINDING LIPOPROTEIN METQ"/>
    <property type="match status" value="1"/>
</dbReference>
<name>A0ABW4BJL2_9LACO</name>
<evidence type="ECO:0000256" key="6">
    <source>
        <dbReference type="ARBA" id="ARBA00023288"/>
    </source>
</evidence>
<evidence type="ECO:0000256" key="1">
    <source>
        <dbReference type="ARBA" id="ARBA00004635"/>
    </source>
</evidence>
<organism evidence="7 8">
    <name type="scientific">Lapidilactobacillus gannanensis</name>
    <dbReference type="NCBI Taxonomy" id="2486002"/>
    <lineage>
        <taxon>Bacteria</taxon>
        <taxon>Bacillati</taxon>
        <taxon>Bacillota</taxon>
        <taxon>Bacilli</taxon>
        <taxon>Lactobacillales</taxon>
        <taxon>Lactobacillaceae</taxon>
        <taxon>Lapidilactobacillus</taxon>
    </lineage>
</organism>
<keyword evidence="8" id="KW-1185">Reference proteome</keyword>
<proteinExistence type="inferred from homology"/>
<dbReference type="PANTHER" id="PTHR30429:SF1">
    <property type="entry name" value="D-METHIONINE-BINDING LIPOPROTEIN METQ-RELATED"/>
    <property type="match status" value="1"/>
</dbReference>
<sequence>MQQAGLIKIKANVKLPTVNDITANPKKIKIIEMEAPQTARALGNVTAALVGNDIAADAGLTEKQVIFKEKIDARSKRSINIIAANHADKNNKVYQKVVKAYQTAATEKLIKKVYKGMAFGVWTLDHA</sequence>
<keyword evidence="3" id="KW-0732">Signal</keyword>
<dbReference type="InterPro" id="IPR004872">
    <property type="entry name" value="Lipoprotein_NlpA"/>
</dbReference>
<dbReference type="SUPFAM" id="SSF53850">
    <property type="entry name" value="Periplasmic binding protein-like II"/>
    <property type="match status" value="1"/>
</dbReference>
<evidence type="ECO:0000256" key="5">
    <source>
        <dbReference type="ARBA" id="ARBA00023139"/>
    </source>
</evidence>
<reference evidence="8" key="1">
    <citation type="journal article" date="2019" name="Int. J. Syst. Evol. Microbiol.">
        <title>The Global Catalogue of Microorganisms (GCM) 10K type strain sequencing project: providing services to taxonomists for standard genome sequencing and annotation.</title>
        <authorList>
            <consortium name="The Broad Institute Genomics Platform"/>
            <consortium name="The Broad Institute Genome Sequencing Center for Infectious Disease"/>
            <person name="Wu L."/>
            <person name="Ma J."/>
        </authorList>
    </citation>
    <scope>NUCLEOTIDE SEQUENCE [LARGE SCALE GENOMIC DNA]</scope>
    <source>
        <strain evidence="8">CCM 8937</strain>
    </source>
</reference>
<comment type="subcellular location">
    <subcellularLocation>
        <location evidence="1">Membrane</location>
        <topology evidence="1">Lipid-anchor</topology>
    </subcellularLocation>
</comment>
<dbReference type="RefSeq" id="WP_379880191.1">
    <property type="nucleotide sequence ID" value="NZ_JBHTOH010000015.1"/>
</dbReference>
<dbReference type="Gene3D" id="3.40.190.10">
    <property type="entry name" value="Periplasmic binding protein-like II"/>
    <property type="match status" value="2"/>
</dbReference>
<keyword evidence="5" id="KW-0564">Palmitate</keyword>
<evidence type="ECO:0000256" key="4">
    <source>
        <dbReference type="ARBA" id="ARBA00023136"/>
    </source>
</evidence>
<evidence type="ECO:0000256" key="3">
    <source>
        <dbReference type="ARBA" id="ARBA00022729"/>
    </source>
</evidence>
<keyword evidence="4" id="KW-0472">Membrane</keyword>